<feature type="compositionally biased region" description="Basic and acidic residues" evidence="1">
    <location>
        <begin position="131"/>
        <end position="141"/>
    </location>
</feature>
<feature type="region of interest" description="Disordered" evidence="1">
    <location>
        <begin position="65"/>
        <end position="150"/>
    </location>
</feature>
<accession>A0A9P4TJM4</accession>
<evidence type="ECO:0000313" key="3">
    <source>
        <dbReference type="Proteomes" id="UP000801428"/>
    </source>
</evidence>
<gene>
    <name evidence="2" type="ORF">E8E13_010583</name>
</gene>
<dbReference type="EMBL" id="SWKU01000005">
    <property type="protein sequence ID" value="KAF3006824.1"/>
    <property type="molecule type" value="Genomic_DNA"/>
</dbReference>
<evidence type="ECO:0000256" key="1">
    <source>
        <dbReference type="SAM" id="MobiDB-lite"/>
    </source>
</evidence>
<protein>
    <submittedName>
        <fullName evidence="2">Uncharacterized protein</fullName>
    </submittedName>
</protein>
<dbReference type="Proteomes" id="UP000801428">
    <property type="component" value="Unassembled WGS sequence"/>
</dbReference>
<keyword evidence="3" id="KW-1185">Reference proteome</keyword>
<reference evidence="2" key="1">
    <citation type="submission" date="2019-04" db="EMBL/GenBank/DDBJ databases">
        <title>Sequencing of skin fungus with MAO and IRED activity.</title>
        <authorList>
            <person name="Marsaioli A.J."/>
            <person name="Bonatto J.M.C."/>
            <person name="Reis Junior O."/>
        </authorList>
    </citation>
    <scope>NUCLEOTIDE SEQUENCE</scope>
    <source>
        <strain evidence="2">30M1</strain>
    </source>
</reference>
<organism evidence="2 3">
    <name type="scientific">Curvularia kusanoi</name>
    <name type="common">Cochliobolus kusanoi</name>
    <dbReference type="NCBI Taxonomy" id="90978"/>
    <lineage>
        <taxon>Eukaryota</taxon>
        <taxon>Fungi</taxon>
        <taxon>Dikarya</taxon>
        <taxon>Ascomycota</taxon>
        <taxon>Pezizomycotina</taxon>
        <taxon>Dothideomycetes</taxon>
        <taxon>Pleosporomycetidae</taxon>
        <taxon>Pleosporales</taxon>
        <taxon>Pleosporineae</taxon>
        <taxon>Pleosporaceae</taxon>
        <taxon>Curvularia</taxon>
    </lineage>
</organism>
<feature type="compositionally biased region" description="Polar residues" evidence="1">
    <location>
        <begin position="80"/>
        <end position="100"/>
    </location>
</feature>
<proteinExistence type="predicted"/>
<feature type="compositionally biased region" description="Polar residues" evidence="1">
    <location>
        <begin position="118"/>
        <end position="130"/>
    </location>
</feature>
<name>A0A9P4TJM4_CURKU</name>
<comment type="caution">
    <text evidence="2">The sequence shown here is derived from an EMBL/GenBank/DDBJ whole genome shotgun (WGS) entry which is preliminary data.</text>
</comment>
<sequence length="337" mass="37304">MLAFTTNPLSNIIAALVTPHQVVKNEVYLCAQASAKRHQPVGIDQYMKDPDVAKALARSHVSLATDKHRHQEAEQAQRLPPTSGTAQNPISVNDGASQSIRVDDNSTQRTQVDEDAGQASQANYGDTQQTSDKDTSVRDDSTTPIDFTTPYDSATPVDLIMRDNSCQHEDAEQVVQPIRYDLQLYPKQSSAFQPALPSPSYDLRPRPTQPYLIQSAVNVPIETPNRRMGTFEYVGNVTLAKFYNASITAPGVTEDVFGMVSRLDPNRNNDMRGFGIEATETNKTHMPSALPGFSPWVEGRKWSFPDPEADLPKLFLSFAEADRKLQPTLSHVIPHFP</sequence>
<feature type="compositionally biased region" description="Basic and acidic residues" evidence="1">
    <location>
        <begin position="65"/>
        <end position="75"/>
    </location>
</feature>
<evidence type="ECO:0000313" key="2">
    <source>
        <dbReference type="EMBL" id="KAF3006824.1"/>
    </source>
</evidence>
<dbReference type="AlphaFoldDB" id="A0A9P4TJM4"/>